<dbReference type="Gene3D" id="3.40.50.1000">
    <property type="entry name" value="HAD superfamily/HAD-like"/>
    <property type="match status" value="1"/>
</dbReference>
<dbReference type="Pfam" id="PF00702">
    <property type="entry name" value="Hydrolase"/>
    <property type="match status" value="1"/>
</dbReference>
<accession>A0A4R8A6N6</accession>
<keyword evidence="2" id="KW-1185">Reference proteome</keyword>
<dbReference type="NCBIfam" id="TIGR01662">
    <property type="entry name" value="HAD-SF-IIIA"/>
    <property type="match status" value="1"/>
</dbReference>
<sequence>MLKYFIPDEYVRSFESIDVDALAKQGFQLMICDIDNTMVAHDQSHPSEAAASFIEKVKQSGMQVCMISNNYKNRVQTFADALHVPFYSFANKPLKRTYKKILRDYHIPANKVVAVGDQLMTDVLGAKRMHMYVIHTAPLVQRDIKATKLNRIFENFVYKRLEKKNILKKGVFDE</sequence>
<organism evidence="1 2">
    <name type="scientific">Breznakia blatticola</name>
    <dbReference type="NCBI Taxonomy" id="1754012"/>
    <lineage>
        <taxon>Bacteria</taxon>
        <taxon>Bacillati</taxon>
        <taxon>Bacillota</taxon>
        <taxon>Erysipelotrichia</taxon>
        <taxon>Erysipelotrichales</taxon>
        <taxon>Erysipelotrichaceae</taxon>
        <taxon>Breznakia</taxon>
    </lineage>
</organism>
<protein>
    <recommendedName>
        <fullName evidence="3">YqeG family HAD IIIA-type phosphatase</fullName>
    </recommendedName>
</protein>
<comment type="caution">
    <text evidence="1">The sequence shown here is derived from an EMBL/GenBank/DDBJ whole genome shotgun (WGS) entry which is preliminary data.</text>
</comment>
<reference evidence="1 2" key="1">
    <citation type="submission" date="2019-03" db="EMBL/GenBank/DDBJ databases">
        <title>Genomic Encyclopedia of Type Strains, Phase IV (KMG-IV): sequencing the most valuable type-strain genomes for metagenomic binning, comparative biology and taxonomic classification.</title>
        <authorList>
            <person name="Goeker M."/>
        </authorList>
    </citation>
    <scope>NUCLEOTIDE SEQUENCE [LARGE SCALE GENOMIC DNA]</scope>
    <source>
        <strain evidence="1 2">DSM 28867</strain>
    </source>
</reference>
<dbReference type="Proteomes" id="UP000294743">
    <property type="component" value="Unassembled WGS sequence"/>
</dbReference>
<dbReference type="InterPro" id="IPR010021">
    <property type="entry name" value="PGPP1/Gep4"/>
</dbReference>
<dbReference type="InterPro" id="IPR006549">
    <property type="entry name" value="HAD-SF_hydro_IIIA"/>
</dbReference>
<evidence type="ECO:0008006" key="3">
    <source>
        <dbReference type="Google" id="ProtNLM"/>
    </source>
</evidence>
<evidence type="ECO:0000313" key="2">
    <source>
        <dbReference type="Proteomes" id="UP000294743"/>
    </source>
</evidence>
<name>A0A4R8A6N6_9FIRM</name>
<proteinExistence type="predicted"/>
<evidence type="ECO:0000313" key="1">
    <source>
        <dbReference type="EMBL" id="TDW26350.1"/>
    </source>
</evidence>
<dbReference type="NCBIfam" id="TIGR01668">
    <property type="entry name" value="YqeG_hyp_ppase"/>
    <property type="match status" value="1"/>
</dbReference>
<dbReference type="RefSeq" id="WP_134167301.1">
    <property type="nucleotide sequence ID" value="NZ_SODD01000001.1"/>
</dbReference>
<dbReference type="OrthoDB" id="9787572at2"/>
<dbReference type="InterPro" id="IPR036412">
    <property type="entry name" value="HAD-like_sf"/>
</dbReference>
<dbReference type="AlphaFoldDB" id="A0A4R8A6N6"/>
<gene>
    <name evidence="1" type="ORF">EDD63_10165</name>
</gene>
<dbReference type="SUPFAM" id="SSF56784">
    <property type="entry name" value="HAD-like"/>
    <property type="match status" value="1"/>
</dbReference>
<dbReference type="GO" id="GO:0008962">
    <property type="term" value="F:phosphatidylglycerophosphatase activity"/>
    <property type="evidence" value="ECO:0007669"/>
    <property type="project" value="InterPro"/>
</dbReference>
<dbReference type="InterPro" id="IPR023214">
    <property type="entry name" value="HAD_sf"/>
</dbReference>
<dbReference type="EMBL" id="SODD01000001">
    <property type="protein sequence ID" value="TDW26350.1"/>
    <property type="molecule type" value="Genomic_DNA"/>
</dbReference>